<comment type="caution">
    <text evidence="15">The sequence shown here is derived from an EMBL/GenBank/DDBJ whole genome shotgun (WGS) entry which is preliminary data.</text>
</comment>
<keyword evidence="16" id="KW-1185">Reference proteome</keyword>
<keyword evidence="8 11" id="KW-0119">Carbohydrate metabolism</keyword>
<evidence type="ECO:0000313" key="16">
    <source>
        <dbReference type="Proteomes" id="UP001270362"/>
    </source>
</evidence>
<evidence type="ECO:0000256" key="9">
    <source>
        <dbReference type="ARBA" id="ARBA00023295"/>
    </source>
</evidence>
<feature type="active site" description="Proton donor" evidence="11">
    <location>
        <position position="191"/>
    </location>
</feature>
<dbReference type="PANTHER" id="PTHR46828">
    <property type="entry name" value="ENDO-1,4-BETA-XYLANASE A-RELATED"/>
    <property type="match status" value="1"/>
</dbReference>
<keyword evidence="5 11" id="KW-0858">Xylan degradation</keyword>
<dbReference type="InterPro" id="IPR013319">
    <property type="entry name" value="GH11/12"/>
</dbReference>
<dbReference type="SUPFAM" id="SSF49899">
    <property type="entry name" value="Concanavalin A-like lectins/glucanases"/>
    <property type="match status" value="1"/>
</dbReference>
<evidence type="ECO:0000256" key="7">
    <source>
        <dbReference type="ARBA" id="ARBA00022801"/>
    </source>
</evidence>
<dbReference type="Proteomes" id="UP001270362">
    <property type="component" value="Unassembled WGS sequence"/>
</dbReference>
<keyword evidence="10 11" id="KW-0624">Polysaccharide degradation</keyword>
<evidence type="ECO:0000256" key="13">
    <source>
        <dbReference type="SAM" id="SignalP"/>
    </source>
</evidence>
<sequence length="217" mass="22882">MVSFTSLLLGASVVAGALAAPSASYFWSSWTDGKAKITQKNEADGKFSVKWSGDKGNFVIGKGWNTGGAREVVFSGTFNPVGNGYLSIYGWTTNPLVEYYIVEAIGTHNPADNPEAKMKGNLTSDGGTYNIMTKKRVNKPSIQGTATFDQFWSIRTANQVGGTVNTGNHFQAWKDAGLKLGKQSYMIVAVEGQDSSGNATITVGVPPAPSATGAVLV</sequence>
<evidence type="ECO:0000256" key="3">
    <source>
        <dbReference type="ARBA" id="ARBA00007792"/>
    </source>
</evidence>
<comment type="catalytic activity">
    <reaction evidence="1 11 12">
        <text>Endohydrolysis of (1-&gt;4)-beta-D-xylosidic linkages in xylans.</text>
        <dbReference type="EC" id="3.2.1.8"/>
    </reaction>
</comment>
<dbReference type="PANTHER" id="PTHR46828:SF2">
    <property type="entry name" value="ENDO-1,4-BETA-XYLANASE A-RELATED"/>
    <property type="match status" value="1"/>
</dbReference>
<proteinExistence type="inferred from homology"/>
<keyword evidence="7 11" id="KW-0378">Hydrolase</keyword>
<dbReference type="InterPro" id="IPR033123">
    <property type="entry name" value="GH11_dom"/>
</dbReference>
<evidence type="ECO:0000256" key="1">
    <source>
        <dbReference type="ARBA" id="ARBA00000681"/>
    </source>
</evidence>
<evidence type="ECO:0000256" key="12">
    <source>
        <dbReference type="RuleBase" id="RU362015"/>
    </source>
</evidence>
<reference evidence="15" key="1">
    <citation type="journal article" date="2023" name="Mol. Phylogenet. Evol.">
        <title>Genome-scale phylogeny and comparative genomics of the fungal order Sordariales.</title>
        <authorList>
            <person name="Hensen N."/>
            <person name="Bonometti L."/>
            <person name="Westerberg I."/>
            <person name="Brannstrom I.O."/>
            <person name="Guillou S."/>
            <person name="Cros-Aarteil S."/>
            <person name="Calhoun S."/>
            <person name="Haridas S."/>
            <person name="Kuo A."/>
            <person name="Mondo S."/>
            <person name="Pangilinan J."/>
            <person name="Riley R."/>
            <person name="LaButti K."/>
            <person name="Andreopoulos B."/>
            <person name="Lipzen A."/>
            <person name="Chen C."/>
            <person name="Yan M."/>
            <person name="Daum C."/>
            <person name="Ng V."/>
            <person name="Clum A."/>
            <person name="Steindorff A."/>
            <person name="Ohm R.A."/>
            <person name="Martin F."/>
            <person name="Silar P."/>
            <person name="Natvig D.O."/>
            <person name="Lalanne C."/>
            <person name="Gautier V."/>
            <person name="Ament-Velasquez S.L."/>
            <person name="Kruys A."/>
            <person name="Hutchinson M.I."/>
            <person name="Powell A.J."/>
            <person name="Barry K."/>
            <person name="Miller A.N."/>
            <person name="Grigoriev I.V."/>
            <person name="Debuchy R."/>
            <person name="Gladieux P."/>
            <person name="Hiltunen Thoren M."/>
            <person name="Johannesson H."/>
        </authorList>
    </citation>
    <scope>NUCLEOTIDE SEQUENCE</scope>
    <source>
        <strain evidence="15">CBS 314.62</strain>
    </source>
</reference>
<evidence type="ECO:0000256" key="10">
    <source>
        <dbReference type="ARBA" id="ARBA00023326"/>
    </source>
</evidence>
<evidence type="ECO:0000256" key="8">
    <source>
        <dbReference type="ARBA" id="ARBA00023277"/>
    </source>
</evidence>
<keyword evidence="9 11" id="KW-0326">Glycosidase</keyword>
<evidence type="ECO:0000256" key="5">
    <source>
        <dbReference type="ARBA" id="ARBA00022651"/>
    </source>
</evidence>
<dbReference type="AlphaFoldDB" id="A0AAE0X4T4"/>
<dbReference type="InterPro" id="IPR013320">
    <property type="entry name" value="ConA-like_dom_sf"/>
</dbReference>
<evidence type="ECO:0000256" key="4">
    <source>
        <dbReference type="ARBA" id="ARBA00012590"/>
    </source>
</evidence>
<dbReference type="Gene3D" id="2.60.120.180">
    <property type="match status" value="1"/>
</dbReference>
<organism evidence="15 16">
    <name type="scientific">Podospora appendiculata</name>
    <dbReference type="NCBI Taxonomy" id="314037"/>
    <lineage>
        <taxon>Eukaryota</taxon>
        <taxon>Fungi</taxon>
        <taxon>Dikarya</taxon>
        <taxon>Ascomycota</taxon>
        <taxon>Pezizomycotina</taxon>
        <taxon>Sordariomycetes</taxon>
        <taxon>Sordariomycetidae</taxon>
        <taxon>Sordariales</taxon>
        <taxon>Podosporaceae</taxon>
        <taxon>Podospora</taxon>
    </lineage>
</organism>
<dbReference type="EC" id="3.2.1.8" evidence="4 11"/>
<feature type="active site" description="Nucleophile" evidence="11">
    <location>
        <position position="98"/>
    </location>
</feature>
<dbReference type="GO" id="GO:0031176">
    <property type="term" value="F:endo-1,4-beta-xylanase activity"/>
    <property type="evidence" value="ECO:0007669"/>
    <property type="project" value="UniProtKB-UniRule"/>
</dbReference>
<accession>A0AAE0X4T4</accession>
<feature type="chain" id="PRO_5042161231" description="Endo-1,4-beta-xylanase" evidence="13">
    <location>
        <begin position="20"/>
        <end position="217"/>
    </location>
</feature>
<dbReference type="EMBL" id="JAULSO010000003">
    <property type="protein sequence ID" value="KAK3685136.1"/>
    <property type="molecule type" value="Genomic_DNA"/>
</dbReference>
<comment type="pathway">
    <text evidence="2 11 12">Glycan degradation; xylan degradation.</text>
</comment>
<dbReference type="Pfam" id="PF00457">
    <property type="entry name" value="Glyco_hydro_11"/>
    <property type="match status" value="1"/>
</dbReference>
<name>A0AAE0X4T4_9PEZI</name>
<keyword evidence="6 13" id="KW-0732">Signal</keyword>
<dbReference type="InterPro" id="IPR001137">
    <property type="entry name" value="Glyco_hydro_11"/>
</dbReference>
<feature type="domain" description="GH11" evidence="14">
    <location>
        <begin position="13"/>
        <end position="204"/>
    </location>
</feature>
<dbReference type="PRINTS" id="PR00911">
    <property type="entry name" value="GLHYDRLASE11"/>
</dbReference>
<feature type="signal peptide" evidence="13">
    <location>
        <begin position="1"/>
        <end position="19"/>
    </location>
</feature>
<evidence type="ECO:0000256" key="2">
    <source>
        <dbReference type="ARBA" id="ARBA00004851"/>
    </source>
</evidence>
<evidence type="ECO:0000313" key="15">
    <source>
        <dbReference type="EMBL" id="KAK3685136.1"/>
    </source>
</evidence>
<evidence type="ECO:0000256" key="6">
    <source>
        <dbReference type="ARBA" id="ARBA00022729"/>
    </source>
</evidence>
<dbReference type="PROSITE" id="PS51761">
    <property type="entry name" value="GH11_3"/>
    <property type="match status" value="1"/>
</dbReference>
<evidence type="ECO:0000256" key="11">
    <source>
        <dbReference type="PROSITE-ProRule" id="PRU01097"/>
    </source>
</evidence>
<evidence type="ECO:0000259" key="14">
    <source>
        <dbReference type="PROSITE" id="PS51761"/>
    </source>
</evidence>
<comment type="similarity">
    <text evidence="3 11 12">Belongs to the glycosyl hydrolase 11 (cellulase G) family.</text>
</comment>
<protein>
    <recommendedName>
        <fullName evidence="4 11">Endo-1,4-beta-xylanase</fullName>
        <ecNumber evidence="4 11">3.2.1.8</ecNumber>
    </recommendedName>
</protein>
<gene>
    <name evidence="15" type="ORF">B0T22DRAFT_428613</name>
</gene>
<dbReference type="GO" id="GO:0045493">
    <property type="term" value="P:xylan catabolic process"/>
    <property type="evidence" value="ECO:0007669"/>
    <property type="project" value="UniProtKB-UniRule"/>
</dbReference>
<reference evidence="15" key="2">
    <citation type="submission" date="2023-06" db="EMBL/GenBank/DDBJ databases">
        <authorList>
            <consortium name="Lawrence Berkeley National Laboratory"/>
            <person name="Haridas S."/>
            <person name="Hensen N."/>
            <person name="Bonometti L."/>
            <person name="Westerberg I."/>
            <person name="Brannstrom I.O."/>
            <person name="Guillou S."/>
            <person name="Cros-Aarteil S."/>
            <person name="Calhoun S."/>
            <person name="Kuo A."/>
            <person name="Mondo S."/>
            <person name="Pangilinan J."/>
            <person name="Riley R."/>
            <person name="Labutti K."/>
            <person name="Andreopoulos B."/>
            <person name="Lipzen A."/>
            <person name="Chen C."/>
            <person name="Yanf M."/>
            <person name="Daum C."/>
            <person name="Ng V."/>
            <person name="Clum A."/>
            <person name="Steindorff A."/>
            <person name="Ohm R."/>
            <person name="Martin F."/>
            <person name="Silar P."/>
            <person name="Natvig D."/>
            <person name="Lalanne C."/>
            <person name="Gautier V."/>
            <person name="Ament-Velasquez S.L."/>
            <person name="Kruys A."/>
            <person name="Hutchinson M.I."/>
            <person name="Powell A.J."/>
            <person name="Barry K."/>
            <person name="Miller A.N."/>
            <person name="Grigoriev I.V."/>
            <person name="Debuchy R."/>
            <person name="Gladieux P."/>
            <person name="Thoren M.H."/>
            <person name="Johannesson H."/>
        </authorList>
    </citation>
    <scope>NUCLEOTIDE SEQUENCE</scope>
    <source>
        <strain evidence="15">CBS 314.62</strain>
    </source>
</reference>